<evidence type="ECO:0000256" key="5">
    <source>
        <dbReference type="ARBA" id="ARBA00023049"/>
    </source>
</evidence>
<dbReference type="InterPro" id="IPR051156">
    <property type="entry name" value="Mito/Outer_Membr_Metalloprot"/>
</dbReference>
<reference evidence="10 11" key="1">
    <citation type="journal article" date="2014" name="Int. J. Syst. Evol. Microbiol.">
        <title>Sneathiella chungangensis sp. nov., isolated from a marine sand, and emended description of the genus Sneathiella.</title>
        <authorList>
            <person name="Siamphan C."/>
            <person name="Kim H."/>
            <person name="Lee J.S."/>
            <person name="Kim W."/>
        </authorList>
    </citation>
    <scope>NUCLEOTIDE SEQUENCE [LARGE SCALE GENOMIC DNA]</scope>
    <source>
        <strain evidence="10 11">KCTC 32476</strain>
    </source>
</reference>
<evidence type="ECO:0000256" key="4">
    <source>
        <dbReference type="ARBA" id="ARBA00022833"/>
    </source>
</evidence>
<accession>A0A845MC73</accession>
<evidence type="ECO:0000256" key="2">
    <source>
        <dbReference type="ARBA" id="ARBA00022723"/>
    </source>
</evidence>
<evidence type="ECO:0000256" key="6">
    <source>
        <dbReference type="RuleBase" id="RU003983"/>
    </source>
</evidence>
<dbReference type="CDD" id="cd07332">
    <property type="entry name" value="M48C_Oma1_like"/>
    <property type="match status" value="1"/>
</dbReference>
<keyword evidence="2" id="KW-0479">Metal-binding</keyword>
<proteinExistence type="inferred from homology"/>
<dbReference type="PANTHER" id="PTHR22726:SF1">
    <property type="entry name" value="METALLOENDOPEPTIDASE OMA1, MITOCHONDRIAL"/>
    <property type="match status" value="1"/>
</dbReference>
<dbReference type="GO" id="GO:0004222">
    <property type="term" value="F:metalloendopeptidase activity"/>
    <property type="evidence" value="ECO:0007669"/>
    <property type="project" value="InterPro"/>
</dbReference>
<evidence type="ECO:0000256" key="7">
    <source>
        <dbReference type="SAM" id="Phobius"/>
    </source>
</evidence>
<dbReference type="Pfam" id="PF01435">
    <property type="entry name" value="Peptidase_M48"/>
    <property type="match status" value="1"/>
</dbReference>
<name>A0A845MC73_9PROT</name>
<dbReference type="EMBL" id="WTVA01000001">
    <property type="protein sequence ID" value="MZR21578.1"/>
    <property type="molecule type" value="Genomic_DNA"/>
</dbReference>
<evidence type="ECO:0000313" key="10">
    <source>
        <dbReference type="EMBL" id="MZR21578.1"/>
    </source>
</evidence>
<dbReference type="Proteomes" id="UP000445696">
    <property type="component" value="Unassembled WGS sequence"/>
</dbReference>
<keyword evidence="3 6" id="KW-0378">Hydrolase</keyword>
<evidence type="ECO:0000256" key="3">
    <source>
        <dbReference type="ARBA" id="ARBA00022801"/>
    </source>
</evidence>
<dbReference type="Pfam" id="PF23368">
    <property type="entry name" value="DUF7092"/>
    <property type="match status" value="1"/>
</dbReference>
<gene>
    <name evidence="10" type="ORF">GQF03_04485</name>
</gene>
<dbReference type="AlphaFoldDB" id="A0A845MC73"/>
<dbReference type="GO" id="GO:0046872">
    <property type="term" value="F:metal ion binding"/>
    <property type="evidence" value="ECO:0007669"/>
    <property type="project" value="UniProtKB-KW"/>
</dbReference>
<comment type="caution">
    <text evidence="10">The sequence shown here is derived from an EMBL/GenBank/DDBJ whole genome shotgun (WGS) entry which is preliminary data.</text>
</comment>
<evidence type="ECO:0000256" key="1">
    <source>
        <dbReference type="ARBA" id="ARBA00022670"/>
    </source>
</evidence>
<dbReference type="OrthoDB" id="9810445at2"/>
<evidence type="ECO:0000313" key="11">
    <source>
        <dbReference type="Proteomes" id="UP000445696"/>
    </source>
</evidence>
<feature type="domain" description="DUF7092" evidence="9">
    <location>
        <begin position="3"/>
        <end position="80"/>
    </location>
</feature>
<sequence length="364" mass="39539">MAVAARLFDGKAAKARDVFLTLADGQLFIHDTEGALLGDWPVSELYDENRPTRDDELNLSLDHEDARLIITDVAFIDVLRRLCPHLHKRRGGPAGWWKPYLYWGGGAVVAVIVIFTVVLPLLAWQIAYLIPTETQAQIGQETRDIFIKAIAREDGTKAEAVVCRNPAAEAVLERLVTALAAADGEENPVRKITVVKTKQANAFALPGGQLMIFSGLFDISDHPNGFSAVLAHEIAHADHNHPMRLFVTNAGVATIFSLLLGDVSGGTLLATLGQMTVGSGYSRDFEREADRSAIERMQAAGYDISPMVPLMEKLAKQTPSSGFLSFLDSHPGFDERIETLRAAGKTGGAALSDEDWTTLRGYCG</sequence>
<dbReference type="RefSeq" id="WP_161337962.1">
    <property type="nucleotide sequence ID" value="NZ_JBHSDG010000002.1"/>
</dbReference>
<keyword evidence="11" id="KW-1185">Reference proteome</keyword>
<evidence type="ECO:0000259" key="8">
    <source>
        <dbReference type="Pfam" id="PF01435"/>
    </source>
</evidence>
<comment type="similarity">
    <text evidence="6">Belongs to the peptidase M48 family.</text>
</comment>
<feature type="domain" description="Peptidase M48" evidence="8">
    <location>
        <begin position="169"/>
        <end position="342"/>
    </location>
</feature>
<dbReference type="PANTHER" id="PTHR22726">
    <property type="entry name" value="METALLOENDOPEPTIDASE OMA1"/>
    <property type="match status" value="1"/>
</dbReference>
<dbReference type="GO" id="GO:0016020">
    <property type="term" value="C:membrane"/>
    <property type="evidence" value="ECO:0007669"/>
    <property type="project" value="TreeGrafter"/>
</dbReference>
<keyword evidence="7" id="KW-0472">Membrane</keyword>
<organism evidence="10 11">
    <name type="scientific">Sneathiella chungangensis</name>
    <dbReference type="NCBI Taxonomy" id="1418234"/>
    <lineage>
        <taxon>Bacteria</taxon>
        <taxon>Pseudomonadati</taxon>
        <taxon>Pseudomonadota</taxon>
        <taxon>Alphaproteobacteria</taxon>
        <taxon>Sneathiellales</taxon>
        <taxon>Sneathiellaceae</taxon>
        <taxon>Sneathiella</taxon>
    </lineage>
</organism>
<keyword evidence="1 6" id="KW-0645">Protease</keyword>
<dbReference type="Gene3D" id="3.30.2010.10">
    <property type="entry name" value="Metalloproteases ('zincins'), catalytic domain"/>
    <property type="match status" value="1"/>
</dbReference>
<keyword evidence="5 6" id="KW-0482">Metalloprotease</keyword>
<keyword evidence="4 6" id="KW-0862">Zinc</keyword>
<keyword evidence="7" id="KW-0812">Transmembrane</keyword>
<dbReference type="GO" id="GO:0051603">
    <property type="term" value="P:proteolysis involved in protein catabolic process"/>
    <property type="evidence" value="ECO:0007669"/>
    <property type="project" value="TreeGrafter"/>
</dbReference>
<evidence type="ECO:0000259" key="9">
    <source>
        <dbReference type="Pfam" id="PF23368"/>
    </source>
</evidence>
<dbReference type="InterPro" id="IPR055518">
    <property type="entry name" value="DUF7092"/>
</dbReference>
<keyword evidence="7" id="KW-1133">Transmembrane helix</keyword>
<comment type="cofactor">
    <cofactor evidence="6">
        <name>Zn(2+)</name>
        <dbReference type="ChEBI" id="CHEBI:29105"/>
    </cofactor>
    <text evidence="6">Binds 1 zinc ion per subunit.</text>
</comment>
<protein>
    <submittedName>
        <fullName evidence="10">M48 family metalloprotease</fullName>
    </submittedName>
</protein>
<feature type="transmembrane region" description="Helical" evidence="7">
    <location>
        <begin position="100"/>
        <end position="124"/>
    </location>
</feature>
<dbReference type="InterPro" id="IPR001915">
    <property type="entry name" value="Peptidase_M48"/>
</dbReference>